<evidence type="ECO:0000256" key="2">
    <source>
        <dbReference type="ARBA" id="ARBA00022448"/>
    </source>
</evidence>
<feature type="chain" id="PRO_5042159236" evidence="7">
    <location>
        <begin position="28"/>
        <end position="1112"/>
    </location>
</feature>
<dbReference type="GO" id="GO:0009279">
    <property type="term" value="C:cell outer membrane"/>
    <property type="evidence" value="ECO:0007669"/>
    <property type="project" value="UniProtKB-SubCell"/>
</dbReference>
<keyword evidence="6" id="KW-0998">Cell outer membrane</keyword>
<organism evidence="9 11">
    <name type="scientific">Sphingosinicella microcystinivorans</name>
    <dbReference type="NCBI Taxonomy" id="335406"/>
    <lineage>
        <taxon>Bacteria</taxon>
        <taxon>Pseudomonadati</taxon>
        <taxon>Pseudomonadota</taxon>
        <taxon>Alphaproteobacteria</taxon>
        <taxon>Sphingomonadales</taxon>
        <taxon>Sphingosinicellaceae</taxon>
        <taxon>Sphingosinicella</taxon>
    </lineage>
</organism>
<evidence type="ECO:0000256" key="1">
    <source>
        <dbReference type="ARBA" id="ARBA00004571"/>
    </source>
</evidence>
<dbReference type="EMBL" id="RBWX01000007">
    <property type="protein sequence ID" value="RKS92171.1"/>
    <property type="molecule type" value="Genomic_DNA"/>
</dbReference>
<evidence type="ECO:0000256" key="3">
    <source>
        <dbReference type="ARBA" id="ARBA00022452"/>
    </source>
</evidence>
<evidence type="ECO:0000313" key="10">
    <source>
        <dbReference type="EMBL" id="RKS92171.1"/>
    </source>
</evidence>
<accession>A0AAD1D8A8</accession>
<dbReference type="InterPro" id="IPR036942">
    <property type="entry name" value="Beta-barrel_TonB_sf"/>
</dbReference>
<dbReference type="InterPro" id="IPR037066">
    <property type="entry name" value="Plug_dom_sf"/>
</dbReference>
<dbReference type="InterPro" id="IPR057601">
    <property type="entry name" value="Oar-like_b-barrel"/>
</dbReference>
<dbReference type="Proteomes" id="UP000276029">
    <property type="component" value="Unassembled WGS sequence"/>
</dbReference>
<dbReference type="InterPro" id="IPR039426">
    <property type="entry name" value="TonB-dep_rcpt-like"/>
</dbReference>
<dbReference type="SUPFAM" id="SSF49464">
    <property type="entry name" value="Carboxypeptidase regulatory domain-like"/>
    <property type="match status" value="1"/>
</dbReference>
<dbReference type="Pfam" id="PF13620">
    <property type="entry name" value="CarboxypepD_reg"/>
    <property type="match status" value="1"/>
</dbReference>
<keyword evidence="3" id="KW-1134">Transmembrane beta strand</keyword>
<proteinExistence type="predicted"/>
<evidence type="ECO:0000313" key="11">
    <source>
        <dbReference type="Proteomes" id="UP000275727"/>
    </source>
</evidence>
<name>A0AAD1D8A8_SPHMI</name>
<feature type="domain" description="TonB-dependent transporter Oar-like beta-barrel" evidence="8">
    <location>
        <begin position="242"/>
        <end position="308"/>
    </location>
</feature>
<evidence type="ECO:0000313" key="12">
    <source>
        <dbReference type="Proteomes" id="UP000276029"/>
    </source>
</evidence>
<evidence type="ECO:0000313" key="9">
    <source>
        <dbReference type="EMBL" id="BBE35193.1"/>
    </source>
</evidence>
<gene>
    <name evidence="10" type="ORF">DFR51_1754</name>
    <name evidence="9" type="ORF">SmB9_28510</name>
</gene>
<dbReference type="Proteomes" id="UP000275727">
    <property type="component" value="Chromosome"/>
</dbReference>
<keyword evidence="12" id="KW-1185">Reference proteome</keyword>
<evidence type="ECO:0000256" key="7">
    <source>
        <dbReference type="SAM" id="SignalP"/>
    </source>
</evidence>
<dbReference type="EMBL" id="AP018711">
    <property type="protein sequence ID" value="BBE35193.1"/>
    <property type="molecule type" value="Genomic_DNA"/>
</dbReference>
<keyword evidence="2" id="KW-0813">Transport</keyword>
<dbReference type="KEGG" id="smic:SmB9_28510"/>
<dbReference type="Gene3D" id="2.60.40.1120">
    <property type="entry name" value="Carboxypeptidase-like, regulatory domain"/>
    <property type="match status" value="1"/>
</dbReference>
<dbReference type="RefSeq" id="WP_121049314.1">
    <property type="nucleotide sequence ID" value="NZ_AP018711.1"/>
</dbReference>
<reference evidence="9 11" key="1">
    <citation type="submission" date="2018-06" db="EMBL/GenBank/DDBJ databases">
        <title>Complete Genome Sequence of the Microcystin-Degrading Bacterium Sphingosinicella microcystinivorans Strain B-9.</title>
        <authorList>
            <person name="Jin H."/>
            <person name="Nishizawa T."/>
            <person name="Guo Y."/>
            <person name="Nishizawa A."/>
            <person name="Park H."/>
            <person name="Kato H."/>
            <person name="Tsuji K."/>
            <person name="Harada K."/>
        </authorList>
    </citation>
    <scope>NUCLEOTIDE SEQUENCE [LARGE SCALE GENOMIC DNA]</scope>
    <source>
        <strain evidence="9 11">B9</strain>
    </source>
</reference>
<dbReference type="InterPro" id="IPR008969">
    <property type="entry name" value="CarboxyPept-like_regulatory"/>
</dbReference>
<dbReference type="GO" id="GO:0044718">
    <property type="term" value="P:siderophore transmembrane transport"/>
    <property type="evidence" value="ECO:0007669"/>
    <property type="project" value="TreeGrafter"/>
</dbReference>
<comment type="subcellular location">
    <subcellularLocation>
        <location evidence="1">Cell outer membrane</location>
        <topology evidence="1">Multi-pass membrane protein</topology>
    </subcellularLocation>
</comment>
<keyword evidence="7" id="KW-0732">Signal</keyword>
<feature type="domain" description="TonB-dependent transporter Oar-like beta-barrel" evidence="8">
    <location>
        <begin position="351"/>
        <end position="1035"/>
    </location>
</feature>
<dbReference type="PANTHER" id="PTHR30069:SF46">
    <property type="entry name" value="OAR PROTEIN"/>
    <property type="match status" value="1"/>
</dbReference>
<evidence type="ECO:0000259" key="8">
    <source>
        <dbReference type="Pfam" id="PF25183"/>
    </source>
</evidence>
<reference evidence="10 12" key="2">
    <citation type="submission" date="2018-10" db="EMBL/GenBank/DDBJ databases">
        <title>Genomic Encyclopedia of Type Strains, Phase IV (KMG-IV): sequencing the most valuable type-strain genomes for metagenomic binning, comparative biology and taxonomic classification.</title>
        <authorList>
            <person name="Goeker M."/>
        </authorList>
    </citation>
    <scope>NUCLEOTIDE SEQUENCE [LARGE SCALE GENOMIC DNA]</scope>
    <source>
        <strain evidence="10 12">DSM 19791</strain>
    </source>
</reference>
<protein>
    <submittedName>
        <fullName evidence="9">Oar protein</fullName>
    </submittedName>
    <submittedName>
        <fullName evidence="10">TonB-dependent receptor-like protein</fullName>
    </submittedName>
</protein>
<evidence type="ECO:0000256" key="5">
    <source>
        <dbReference type="ARBA" id="ARBA00023136"/>
    </source>
</evidence>
<dbReference type="AlphaFoldDB" id="A0AAD1D8A8"/>
<feature type="signal peptide" evidence="7">
    <location>
        <begin position="1"/>
        <end position="27"/>
    </location>
</feature>
<sequence>MRAIKILLAASVASLPLVVSLSTPAAAQETTSSVRGTVEAAGAPVAGADVLITHTPSGTVARATTSADGSFSASGLRIGGPFTVEVTAPGFETAQVTDIFLTAGQPFRIPVELNATEIITVTASSVSGAGSKSQGPITTLGRNEIEGVASVNRDIRDMARRDPFVSIDASNARTIEIAGQNGRLNRFSVDGIQFSDDFGINNGGLPTSRGPVPFDAIEQMSVKIAPYDVSEGDFQGGAVNVVLRSGTNSFTGSAFYTYSNDSLTGDRIRGNPVNLDFTSKQYGGFLSGPIVKDKLFFAIAYEKLKESDPVDEGPAGMGFATEIPRLTQTAVDRISTIAQSAYGYDTLGVFQGANETDEKMTAKLDWNVSDDHRVSLTYIRNEGTQQFSQNMGTSNTGPTFGYRSNGYELTEEVNSGTFQLNSQWSDAFSTEFRAAYRDYNRGQTPFGDTSFGQIGVCLDETSVNDSVLGNTLTSCGNTSSSQPIVYFGPDVSRQANKLNTENLSIDLTARLEAGAHSFKFLVGYTDVDVFNLFLQRAKGEYYFDSIADFEAGIANRVRLAGAVPSGVIDDAAARFSTQTYTFGLQDDWHATDTLQLSIGARYDLQGSNSRVPFNENFLARTGFSNTKTFKGMGVFQPRVGFDWQPTNRFVLRGGVGKFAGGAPDVFLSNSFSNTGQLTNAIDIRRNTSTAGCDVPAGPTAPALCTAALSGVNPSAFDPLVLDYLQTNTASLTAAPVNAIDPNYELPAQWRATLSANYDADFGAFGDGWLLGADFVYGNTAHANTYYDARSVVIGTLPDGRPRYGRTSAGILPGDTNQTNQDLVLASTSKGRSIIAVGRVEKAWDFGLTTSVSYTFQDIKDVNPITSATAGSLYGNAAMADPNAADYGTSIYEVKHSLKFSVDYEHAFFGDYKTRFALFGEYRTGRPYSLTMRDTSTGRSPVFGTNGTNTRYLLYVPTASDPLVSFDSAATEAAFNAFIEDNGLAKYRGGVISKNTQRSPSFWKVDLHLEQEVPTFVGSSRVKLFADIENVLNMINNDWGAQRQQAFPYQSATVNVQCLAGATPTGTAGAANTASSQTCAQYRYSGFSEPNITVQNQNKQSLYQIRLGVKFEF</sequence>
<dbReference type="SUPFAM" id="SSF56935">
    <property type="entry name" value="Porins"/>
    <property type="match status" value="1"/>
</dbReference>
<dbReference type="Gene3D" id="2.170.130.10">
    <property type="entry name" value="TonB-dependent receptor, plug domain"/>
    <property type="match status" value="1"/>
</dbReference>
<evidence type="ECO:0000256" key="4">
    <source>
        <dbReference type="ARBA" id="ARBA00022692"/>
    </source>
</evidence>
<dbReference type="GO" id="GO:0015344">
    <property type="term" value="F:siderophore uptake transmembrane transporter activity"/>
    <property type="evidence" value="ECO:0007669"/>
    <property type="project" value="TreeGrafter"/>
</dbReference>
<evidence type="ECO:0000256" key="6">
    <source>
        <dbReference type="ARBA" id="ARBA00023237"/>
    </source>
</evidence>
<dbReference type="Gene3D" id="2.40.170.20">
    <property type="entry name" value="TonB-dependent receptor, beta-barrel domain"/>
    <property type="match status" value="1"/>
</dbReference>
<dbReference type="PANTHER" id="PTHR30069">
    <property type="entry name" value="TONB-DEPENDENT OUTER MEMBRANE RECEPTOR"/>
    <property type="match status" value="1"/>
</dbReference>
<keyword evidence="4" id="KW-0812">Transmembrane</keyword>
<keyword evidence="5" id="KW-0472">Membrane</keyword>
<dbReference type="Pfam" id="PF25183">
    <property type="entry name" value="OMP_b-brl_4"/>
    <property type="match status" value="2"/>
</dbReference>